<feature type="transmembrane region" description="Helical" evidence="7">
    <location>
        <begin position="161"/>
        <end position="177"/>
    </location>
</feature>
<comment type="similarity">
    <text evidence="2">Belongs to the acyltransferase 3 family.</text>
</comment>
<evidence type="ECO:0000256" key="1">
    <source>
        <dbReference type="ARBA" id="ARBA00004651"/>
    </source>
</evidence>
<feature type="transmembrane region" description="Helical" evidence="7">
    <location>
        <begin position="189"/>
        <end position="213"/>
    </location>
</feature>
<feature type="transmembrane region" description="Helical" evidence="7">
    <location>
        <begin position="249"/>
        <end position="269"/>
    </location>
</feature>
<dbReference type="PANTHER" id="PTHR40074">
    <property type="entry name" value="O-ACETYLTRANSFERASE WECH"/>
    <property type="match status" value="1"/>
</dbReference>
<protein>
    <submittedName>
        <fullName evidence="9">Acyltransferase family protein</fullName>
    </submittedName>
</protein>
<keyword evidence="6 7" id="KW-0472">Membrane</keyword>
<feature type="transmembrane region" description="Helical" evidence="7">
    <location>
        <begin position="51"/>
        <end position="70"/>
    </location>
</feature>
<feature type="transmembrane region" description="Helical" evidence="7">
    <location>
        <begin position="281"/>
        <end position="302"/>
    </location>
</feature>
<keyword evidence="10" id="KW-1185">Reference proteome</keyword>
<accession>A0ABX1ZQK6</accession>
<feature type="transmembrane region" description="Helical" evidence="7">
    <location>
        <begin position="128"/>
        <end position="149"/>
    </location>
</feature>
<dbReference type="Pfam" id="PF01757">
    <property type="entry name" value="Acyl_transf_3"/>
    <property type="match status" value="1"/>
</dbReference>
<comment type="subcellular location">
    <subcellularLocation>
        <location evidence="1">Cell membrane</location>
        <topology evidence="1">Multi-pass membrane protein</topology>
    </subcellularLocation>
</comment>
<keyword evidence="9" id="KW-0012">Acyltransferase</keyword>
<name>A0ABX1ZQK6_9BACL</name>
<feature type="transmembrane region" description="Helical" evidence="7">
    <location>
        <begin position="322"/>
        <end position="342"/>
    </location>
</feature>
<comment type="caution">
    <text evidence="9">The sequence shown here is derived from an EMBL/GenBank/DDBJ whole genome shotgun (WGS) entry which is preliminary data.</text>
</comment>
<keyword evidence="9" id="KW-0808">Transferase</keyword>
<dbReference type="PANTHER" id="PTHR40074:SF2">
    <property type="entry name" value="O-ACETYLTRANSFERASE WECH"/>
    <property type="match status" value="1"/>
</dbReference>
<evidence type="ECO:0000256" key="7">
    <source>
        <dbReference type="SAM" id="Phobius"/>
    </source>
</evidence>
<evidence type="ECO:0000256" key="6">
    <source>
        <dbReference type="ARBA" id="ARBA00023136"/>
    </source>
</evidence>
<reference evidence="9 10" key="1">
    <citation type="submission" date="2019-10" db="EMBL/GenBank/DDBJ databases">
        <title>Description of Paenibacillus pedi sp. nov.</title>
        <authorList>
            <person name="Carlier A."/>
            <person name="Qi S."/>
        </authorList>
    </citation>
    <scope>NUCLEOTIDE SEQUENCE [LARGE SCALE GENOMIC DNA]</scope>
    <source>
        <strain evidence="9 10">LMG 31457</strain>
    </source>
</reference>
<keyword evidence="3" id="KW-1003">Cell membrane</keyword>
<dbReference type="EMBL" id="WHNZ01000022">
    <property type="protein sequence ID" value="NOV00885.1"/>
    <property type="molecule type" value="Genomic_DNA"/>
</dbReference>
<feature type="domain" description="Acyltransferase 3" evidence="8">
    <location>
        <begin position="8"/>
        <end position="336"/>
    </location>
</feature>
<feature type="transmembrane region" description="Helical" evidence="7">
    <location>
        <begin position="220"/>
        <end position="243"/>
    </location>
</feature>
<dbReference type="GO" id="GO:0016746">
    <property type="term" value="F:acyltransferase activity"/>
    <property type="evidence" value="ECO:0007669"/>
    <property type="project" value="UniProtKB-KW"/>
</dbReference>
<evidence type="ECO:0000259" key="8">
    <source>
        <dbReference type="Pfam" id="PF01757"/>
    </source>
</evidence>
<evidence type="ECO:0000256" key="4">
    <source>
        <dbReference type="ARBA" id="ARBA00022692"/>
    </source>
</evidence>
<dbReference type="Proteomes" id="UP000618579">
    <property type="component" value="Unassembled WGS sequence"/>
</dbReference>
<evidence type="ECO:0000313" key="9">
    <source>
        <dbReference type="EMBL" id="NOV00885.1"/>
    </source>
</evidence>
<evidence type="ECO:0000256" key="3">
    <source>
        <dbReference type="ARBA" id="ARBA00022475"/>
    </source>
</evidence>
<sequence>MPSRPKLPEIDLVRAIAIIAVVLIHSTSGATQLSLGSGSQAVFFMLNKASLFTVPLFIWISGVVLFYTYYDRWEPGMSRVFWTKRLRRILIPYVLCSLFYYLYNQFMFHGNIQFDVIYFIKLLISGNASYHLYYMVIIVQFYLLFPLLITAVRRSAWLRQWLIPLGIGVQAAAYAFHHEVHPLPEYASLFVSYSALFAFGAFMGIHYTAIVAWSERYKQLIWTIMCLAGATFVGMLLLHQYGLTAIGNVWFELALLVYCMSMPLCCVRWSQARLASRSKLGSSLSALGAASFGIYLVHPALLTLWDRSVPPSGRIWIYDLHTVASILISLLGSWLCIQLYAFTRTHWMLKSKELSKFKSA</sequence>
<organism evidence="9 10">
    <name type="scientific">Paenibacillus planticolens</name>
    <dbReference type="NCBI Taxonomy" id="2654976"/>
    <lineage>
        <taxon>Bacteria</taxon>
        <taxon>Bacillati</taxon>
        <taxon>Bacillota</taxon>
        <taxon>Bacilli</taxon>
        <taxon>Bacillales</taxon>
        <taxon>Paenibacillaceae</taxon>
        <taxon>Paenibacillus</taxon>
    </lineage>
</organism>
<gene>
    <name evidence="9" type="ORF">GC097_12750</name>
</gene>
<feature type="transmembrane region" description="Helical" evidence="7">
    <location>
        <begin position="12"/>
        <end position="31"/>
    </location>
</feature>
<evidence type="ECO:0000313" key="10">
    <source>
        <dbReference type="Proteomes" id="UP000618579"/>
    </source>
</evidence>
<evidence type="ECO:0000256" key="2">
    <source>
        <dbReference type="ARBA" id="ARBA00007400"/>
    </source>
</evidence>
<keyword evidence="5 7" id="KW-1133">Transmembrane helix</keyword>
<feature type="transmembrane region" description="Helical" evidence="7">
    <location>
        <begin position="90"/>
        <end position="108"/>
    </location>
</feature>
<proteinExistence type="inferred from homology"/>
<keyword evidence="4 7" id="KW-0812">Transmembrane</keyword>
<dbReference type="RefSeq" id="WP_171683697.1">
    <property type="nucleotide sequence ID" value="NZ_WHNZ01000022.1"/>
</dbReference>
<dbReference type="InterPro" id="IPR002656">
    <property type="entry name" value="Acyl_transf_3_dom"/>
</dbReference>
<evidence type="ECO:0000256" key="5">
    <source>
        <dbReference type="ARBA" id="ARBA00022989"/>
    </source>
</evidence>